<dbReference type="SUPFAM" id="SSF56849">
    <property type="entry name" value="delta-Endotoxin (insectocide), N-terminal domain"/>
    <property type="match status" value="1"/>
</dbReference>
<dbReference type="GeneID" id="31357184"/>
<comment type="caution">
    <text evidence="1">The sequence shown here is derived from an EMBL/GenBank/DDBJ whole genome shotgun (WGS) entry which is preliminary data.</text>
</comment>
<evidence type="ECO:0000313" key="2">
    <source>
        <dbReference type="Proteomes" id="UP000001396"/>
    </source>
</evidence>
<proteinExistence type="predicted"/>
<dbReference type="PANTHER" id="PTHR35598:SF3">
    <property type="entry name" value="N-TERMINAL DELTA ENDOTOXIN DOMAIN-CONTAINING PROTEIN-RELATED"/>
    <property type="match status" value="1"/>
</dbReference>
<dbReference type="OMA" id="NINERDW"/>
<organism evidence="1 2">
    <name type="scientific">Heterostelium pallidum (strain ATCC 26659 / Pp 5 / PN500)</name>
    <name type="common">Cellular slime mold</name>
    <name type="synonym">Polysphondylium pallidum</name>
    <dbReference type="NCBI Taxonomy" id="670386"/>
    <lineage>
        <taxon>Eukaryota</taxon>
        <taxon>Amoebozoa</taxon>
        <taxon>Evosea</taxon>
        <taxon>Eumycetozoa</taxon>
        <taxon>Dictyostelia</taxon>
        <taxon>Acytosteliales</taxon>
        <taxon>Acytosteliaceae</taxon>
        <taxon>Heterostelium</taxon>
    </lineage>
</organism>
<dbReference type="InterPro" id="IPR036716">
    <property type="entry name" value="Pest_crys_N_sf"/>
</dbReference>
<dbReference type="Gene3D" id="1.20.190.10">
    <property type="entry name" value="Pesticidal crystal protein, N-terminal domain"/>
    <property type="match status" value="1"/>
</dbReference>
<reference evidence="1 2" key="1">
    <citation type="journal article" date="2011" name="Genome Res.">
        <title>Phylogeny-wide analysis of social amoeba genomes highlights ancient origins for complex intercellular communication.</title>
        <authorList>
            <person name="Heidel A.J."/>
            <person name="Lawal H.M."/>
            <person name="Felder M."/>
            <person name="Schilde C."/>
            <person name="Helps N.R."/>
            <person name="Tunggal B."/>
            <person name="Rivero F."/>
            <person name="John U."/>
            <person name="Schleicher M."/>
            <person name="Eichinger L."/>
            <person name="Platzer M."/>
            <person name="Noegel A.A."/>
            <person name="Schaap P."/>
            <person name="Gloeckner G."/>
        </authorList>
    </citation>
    <scope>NUCLEOTIDE SEQUENCE [LARGE SCALE GENOMIC DNA]</scope>
    <source>
        <strain evidence="2">ATCC 26659 / Pp 5 / PN500</strain>
    </source>
</reference>
<keyword evidence="2" id="KW-1185">Reference proteome</keyword>
<dbReference type="EMBL" id="ADBJ01000008">
    <property type="protein sequence ID" value="EFA84665.1"/>
    <property type="molecule type" value="Genomic_DNA"/>
</dbReference>
<dbReference type="AlphaFoldDB" id="D3B041"/>
<name>D3B041_HETP5</name>
<evidence type="ECO:0000313" key="1">
    <source>
        <dbReference type="EMBL" id="EFA84665.1"/>
    </source>
</evidence>
<sequence>MEAKNSEIVAQELPVQKLDELTLINVKSEENLETTGDVQDLLIPTPSRSRIMNIIGDIISGMLGNIPVIGVVAAALFNDLWSRAFTTNDSGSGNVGPQFVTEATFLQHMAEFRVEMENLIRQTLENHIIQTSNHMFRVMKTTCDRYHRAVVWYERIHNSDWSNLSDEQIPSYLKEDGVPGPVPTNDSANNMRLEIRTSHALAKTEIERCLDYFLTVGASVTQRQIMVGHIVQTALFYILMQRDIFFKGREWGFPSHIIAAVPDGIENVIDKSFFGFANYATPFASSIISRQTTPDLYMMYSSFAYLDLKRFPGGSLHLNINERDWVCQIPRFYDNAPSFKFVVNHFFARILSGPATWPVNRQGAILDGVYNVDYRGQTAQSFIINRASRPYNRIILFINFNGPTLAPRIRVLIDGVVHFPISRIAPCKEITFYANLRPSNYFVFDVRYNIGRHSTIVQIDGLIQNETTNHTVVQFP</sequence>
<dbReference type="GO" id="GO:0090729">
    <property type="term" value="F:toxin activity"/>
    <property type="evidence" value="ECO:0007669"/>
    <property type="project" value="InterPro"/>
</dbReference>
<dbReference type="Proteomes" id="UP000001396">
    <property type="component" value="Unassembled WGS sequence"/>
</dbReference>
<dbReference type="FunCoup" id="D3B041">
    <property type="interactions" value="130"/>
</dbReference>
<dbReference type="PANTHER" id="PTHR35598">
    <property type="entry name" value="ENDOTOXIN_N DOMAIN-CONTAINING PROTEIN"/>
    <property type="match status" value="1"/>
</dbReference>
<gene>
    <name evidence="1" type="ORF">PPL_01655</name>
</gene>
<dbReference type="RefSeq" id="XP_020436778.1">
    <property type="nucleotide sequence ID" value="XM_020572661.1"/>
</dbReference>
<dbReference type="InParanoid" id="D3B041"/>
<protein>
    <submittedName>
        <fullName evidence="1">N-terminal delta endotoxin domain-containing protein</fullName>
    </submittedName>
</protein>
<accession>D3B041</accession>